<feature type="compositionally biased region" description="Polar residues" evidence="2">
    <location>
        <begin position="670"/>
        <end position="684"/>
    </location>
</feature>
<feature type="domain" description="HAUS augmin-like complex subunit 6 N-terminal" evidence="3">
    <location>
        <begin position="47"/>
        <end position="269"/>
    </location>
</feature>
<dbReference type="GO" id="GO:0008017">
    <property type="term" value="F:microtubule binding"/>
    <property type="evidence" value="ECO:0007669"/>
    <property type="project" value="TreeGrafter"/>
</dbReference>
<feature type="compositionally biased region" description="Polar residues" evidence="2">
    <location>
        <begin position="508"/>
        <end position="518"/>
    </location>
</feature>
<evidence type="ECO:0000313" key="4">
    <source>
        <dbReference type="EMBL" id="USP77385.1"/>
    </source>
</evidence>
<dbReference type="InterPro" id="IPR028163">
    <property type="entry name" value="HAUS_6_N"/>
</dbReference>
<dbReference type="Pfam" id="PF14661">
    <property type="entry name" value="HAUS6_N"/>
    <property type="match status" value="1"/>
</dbReference>
<feature type="compositionally biased region" description="Low complexity" evidence="2">
    <location>
        <begin position="1"/>
        <end position="25"/>
    </location>
</feature>
<dbReference type="PANTHER" id="PTHR16151">
    <property type="entry name" value="HAUS AUGMIN-LIKE COMPLEX SUBUNIT 6"/>
    <property type="match status" value="1"/>
</dbReference>
<feature type="compositionally biased region" description="Acidic residues" evidence="2">
    <location>
        <begin position="715"/>
        <end position="724"/>
    </location>
</feature>
<accession>A0A9Q8Z835</accession>
<evidence type="ECO:0000256" key="1">
    <source>
        <dbReference type="SAM" id="Coils"/>
    </source>
</evidence>
<gene>
    <name evidence="4" type="ORF">yc1106_04659</name>
</gene>
<feature type="region of interest" description="Disordered" evidence="2">
    <location>
        <begin position="430"/>
        <end position="477"/>
    </location>
</feature>
<feature type="compositionally biased region" description="Polar residues" evidence="2">
    <location>
        <begin position="26"/>
        <end position="36"/>
    </location>
</feature>
<keyword evidence="5" id="KW-1185">Reference proteome</keyword>
<feature type="region of interest" description="Disordered" evidence="2">
    <location>
        <begin position="668"/>
        <end position="810"/>
    </location>
</feature>
<dbReference type="EMBL" id="CP089276">
    <property type="protein sequence ID" value="USP77385.1"/>
    <property type="molecule type" value="Genomic_DNA"/>
</dbReference>
<reference evidence="4" key="1">
    <citation type="submission" date="2021-12" db="EMBL/GenBank/DDBJ databases">
        <title>Curvularia clavata genome.</title>
        <authorList>
            <person name="Cao Y."/>
        </authorList>
    </citation>
    <scope>NUCLEOTIDE SEQUENCE</scope>
    <source>
        <strain evidence="4">Yc1106</strain>
    </source>
</reference>
<sequence length="810" mass="91139">MSRTTSASSTTTTTTTASGHTRTMSVTTNNAKPQQLNPIPASDIRLFVTNLRLLDFDLRQDWPDITVQTFSGKNADQRQRIAGTEWALFRLFEIWDANETAQKLQPFFPPLEPLQSLNLRAALYRCLNELKKNGILGRETVLRKTMLDECKGEKFYEIMAVFSNAVLKKVLAARDGASENQAVARRLATAPMLPVDRQQSLLPLAIAHKAALVNVLKEKEEKRRKYMNFEALLDKKAEDINRRIRKCKDTPRAQKPAVSQKEADNVKRQLKDNWIGNQKWLNVMLHGDDVQAEDAFLSSRFDKVWHMIEKGRKLEDVAPETGLLENLQMRVQEQQARLQKWKAFHDELQNDASGKDHTSSSIGIAPIKELKFNAHSQYQLPSSKQKVEYATIKRPTMRAEYHDILSDMDIELSHAGKARANPISTILPKRRTSPAKEMQSPIPRRKQTLSESVPASPTSPVVPPKPKHLSRPNSLHKVPTLARPSQHIQVASTPIDSDATLVGHASALRSSPPLSRQADSPAETHHENRPVANSMPPTPLRENETPHVESPETTVTFTIQQASPSPKASKEHISEPPIPTFEPPVLNPEEAMADQIIDSIGNATPSPVKKPQPRMSLSLLERTRLTMSRTNSFEPVLESPALPSMAPPPLPSEDVNRQADLLERTRLSMAATQSLSRRPISYQQKEMRKSSGGRQSLYPVNQFDTPPRNRKSIEETLEEDDDDENNRSRSLERTPTEQLFSDEIEYDRVFKSRPRIATSPVWSPGGDDDPDGVTGIDLRDVDREDDEMGEDGGYGASWMDSPSHKRRVRC</sequence>
<dbReference type="Proteomes" id="UP001056012">
    <property type="component" value="Chromosome 3"/>
</dbReference>
<feature type="region of interest" description="Disordered" evidence="2">
    <location>
        <begin position="635"/>
        <end position="654"/>
    </location>
</feature>
<dbReference type="PANTHER" id="PTHR16151:SF2">
    <property type="entry name" value="HAUS AUGMIN-LIKE COMPLEX SUBUNIT 6"/>
    <property type="match status" value="1"/>
</dbReference>
<protein>
    <recommendedName>
        <fullName evidence="3">HAUS augmin-like complex subunit 6 N-terminal domain-containing protein</fullName>
    </recommendedName>
</protein>
<proteinExistence type="predicted"/>
<feature type="compositionally biased region" description="Polar residues" evidence="2">
    <location>
        <begin position="692"/>
        <end position="704"/>
    </location>
</feature>
<feature type="region of interest" description="Disordered" evidence="2">
    <location>
        <begin position="1"/>
        <end position="36"/>
    </location>
</feature>
<feature type="coiled-coil region" evidence="1">
    <location>
        <begin position="324"/>
        <end position="351"/>
    </location>
</feature>
<feature type="region of interest" description="Disordered" evidence="2">
    <location>
        <begin position="508"/>
        <end position="554"/>
    </location>
</feature>
<dbReference type="OrthoDB" id="5575722at2759"/>
<feature type="compositionally biased region" description="Basic and acidic residues" evidence="2">
    <location>
        <begin position="725"/>
        <end position="735"/>
    </location>
</feature>
<dbReference type="GO" id="GO:0070652">
    <property type="term" value="C:HAUS complex"/>
    <property type="evidence" value="ECO:0007669"/>
    <property type="project" value="InterPro"/>
</dbReference>
<feature type="compositionally biased region" description="Basic and acidic residues" evidence="2">
    <location>
        <begin position="541"/>
        <end position="550"/>
    </location>
</feature>
<keyword evidence="1" id="KW-0175">Coiled coil</keyword>
<evidence type="ECO:0000313" key="5">
    <source>
        <dbReference type="Proteomes" id="UP001056012"/>
    </source>
</evidence>
<organism evidence="4 5">
    <name type="scientific">Curvularia clavata</name>
    <dbReference type="NCBI Taxonomy" id="95742"/>
    <lineage>
        <taxon>Eukaryota</taxon>
        <taxon>Fungi</taxon>
        <taxon>Dikarya</taxon>
        <taxon>Ascomycota</taxon>
        <taxon>Pezizomycotina</taxon>
        <taxon>Dothideomycetes</taxon>
        <taxon>Pleosporomycetidae</taxon>
        <taxon>Pleosporales</taxon>
        <taxon>Pleosporineae</taxon>
        <taxon>Pleosporaceae</taxon>
        <taxon>Curvularia</taxon>
    </lineage>
</organism>
<dbReference type="VEuPathDB" id="FungiDB:yc1106_04659"/>
<name>A0A9Q8Z835_CURCL</name>
<dbReference type="AlphaFoldDB" id="A0A9Q8Z835"/>
<evidence type="ECO:0000259" key="3">
    <source>
        <dbReference type="Pfam" id="PF14661"/>
    </source>
</evidence>
<dbReference type="GO" id="GO:0051225">
    <property type="term" value="P:spindle assembly"/>
    <property type="evidence" value="ECO:0007669"/>
    <property type="project" value="InterPro"/>
</dbReference>
<dbReference type="InterPro" id="IPR026797">
    <property type="entry name" value="HAUS_6"/>
</dbReference>
<dbReference type="GO" id="GO:1990498">
    <property type="term" value="C:mitotic spindle microtubule"/>
    <property type="evidence" value="ECO:0007669"/>
    <property type="project" value="TreeGrafter"/>
</dbReference>
<evidence type="ECO:0000256" key="2">
    <source>
        <dbReference type="SAM" id="MobiDB-lite"/>
    </source>
</evidence>